<proteinExistence type="predicted"/>
<dbReference type="Pfam" id="PF23866">
    <property type="entry name" value="DUF7224"/>
    <property type="match status" value="1"/>
</dbReference>
<organism evidence="2 3">
    <name type="scientific">Kitasatospora putterlickiae</name>
    <dbReference type="NCBI Taxonomy" id="221725"/>
    <lineage>
        <taxon>Bacteria</taxon>
        <taxon>Bacillati</taxon>
        <taxon>Actinomycetota</taxon>
        <taxon>Actinomycetes</taxon>
        <taxon>Kitasatosporales</taxon>
        <taxon>Streptomycetaceae</taxon>
        <taxon>Kitasatospora</taxon>
    </lineage>
</organism>
<accession>A0ABP4J1Y3</accession>
<evidence type="ECO:0000313" key="3">
    <source>
        <dbReference type="Proteomes" id="UP001499863"/>
    </source>
</evidence>
<dbReference type="Proteomes" id="UP001499863">
    <property type="component" value="Unassembled WGS sequence"/>
</dbReference>
<reference evidence="3" key="1">
    <citation type="journal article" date="2019" name="Int. J. Syst. Evol. Microbiol.">
        <title>The Global Catalogue of Microorganisms (GCM) 10K type strain sequencing project: providing services to taxonomists for standard genome sequencing and annotation.</title>
        <authorList>
            <consortium name="The Broad Institute Genomics Platform"/>
            <consortium name="The Broad Institute Genome Sequencing Center for Infectious Disease"/>
            <person name="Wu L."/>
            <person name="Ma J."/>
        </authorList>
    </citation>
    <scope>NUCLEOTIDE SEQUENCE [LARGE SCALE GENOMIC DNA]</scope>
    <source>
        <strain evidence="3">JCM 12393</strain>
    </source>
</reference>
<gene>
    <name evidence="2" type="ORF">GCM10009639_53590</name>
</gene>
<protein>
    <recommendedName>
        <fullName evidence="1">DUF7224 domain-containing protein</fullName>
    </recommendedName>
</protein>
<dbReference type="InterPro" id="IPR055648">
    <property type="entry name" value="DUF7224"/>
</dbReference>
<evidence type="ECO:0000313" key="2">
    <source>
        <dbReference type="EMBL" id="GAA1406087.1"/>
    </source>
</evidence>
<sequence>MRARAAAGLVCDDGRPRVCLWPELGGARSAVVRAEVRRVTDTLAGRGVAVPGGFTMAARPGPDEAGLGVPTDARAQDVAPAVVGGLLPRAPDCARRGEPYPAAAVIGTVTAWLTARAGPDGTTVPAAGVDVRFTEALAARAARLLQLPGGAQLDWYRATTAALADCATAAGGGGP</sequence>
<name>A0ABP4J1Y3_9ACTN</name>
<dbReference type="EMBL" id="BAAAKJ010000304">
    <property type="protein sequence ID" value="GAA1406087.1"/>
    <property type="molecule type" value="Genomic_DNA"/>
</dbReference>
<feature type="domain" description="DUF7224" evidence="1">
    <location>
        <begin position="18"/>
        <end position="166"/>
    </location>
</feature>
<comment type="caution">
    <text evidence="2">The sequence shown here is derived from an EMBL/GenBank/DDBJ whole genome shotgun (WGS) entry which is preliminary data.</text>
</comment>
<keyword evidence="3" id="KW-1185">Reference proteome</keyword>
<evidence type="ECO:0000259" key="1">
    <source>
        <dbReference type="Pfam" id="PF23866"/>
    </source>
</evidence>